<keyword evidence="1" id="KW-0472">Membrane</keyword>
<organism evidence="2 3">
    <name type="scientific">Flavobacterium aquicola</name>
    <dbReference type="NCBI Taxonomy" id="1682742"/>
    <lineage>
        <taxon>Bacteria</taxon>
        <taxon>Pseudomonadati</taxon>
        <taxon>Bacteroidota</taxon>
        <taxon>Flavobacteriia</taxon>
        <taxon>Flavobacteriales</taxon>
        <taxon>Flavobacteriaceae</taxon>
        <taxon>Flavobacterium</taxon>
    </lineage>
</organism>
<protein>
    <submittedName>
        <fullName evidence="2">Uncharacterized protein</fullName>
    </submittedName>
</protein>
<keyword evidence="1" id="KW-1133">Transmembrane helix</keyword>
<keyword evidence="3" id="KW-1185">Reference proteome</keyword>
<dbReference type="OrthoDB" id="1375645at2"/>
<feature type="transmembrane region" description="Helical" evidence="1">
    <location>
        <begin position="72"/>
        <end position="90"/>
    </location>
</feature>
<dbReference type="Proteomes" id="UP000257136">
    <property type="component" value="Unassembled WGS sequence"/>
</dbReference>
<comment type="caution">
    <text evidence="2">The sequence shown here is derived from an EMBL/GenBank/DDBJ whole genome shotgun (WGS) entry which is preliminary data.</text>
</comment>
<dbReference type="AlphaFoldDB" id="A0A3E0EX27"/>
<feature type="transmembrane region" description="Helical" evidence="1">
    <location>
        <begin position="38"/>
        <end position="60"/>
    </location>
</feature>
<sequence>MKFFLKITAFFELATGLGLLFIPKIVILILLGTTLDGAGANITGMVAGTALIAIAYACWLAQDSGAVLIRPLLLYNTVVAGVLFFGFLNFKLISYGLWLTIVLHTVFSVWSLLLLLRIKELKKN</sequence>
<feature type="transmembrane region" description="Helical" evidence="1">
    <location>
        <begin position="96"/>
        <end position="116"/>
    </location>
</feature>
<dbReference type="EMBL" id="QUNI01000001">
    <property type="protein sequence ID" value="REH01717.1"/>
    <property type="molecule type" value="Genomic_DNA"/>
</dbReference>
<evidence type="ECO:0000313" key="2">
    <source>
        <dbReference type="EMBL" id="REH01717.1"/>
    </source>
</evidence>
<proteinExistence type="predicted"/>
<feature type="transmembrane region" description="Helical" evidence="1">
    <location>
        <begin position="7"/>
        <end position="32"/>
    </location>
</feature>
<gene>
    <name evidence="2" type="ORF">C8P67_101198</name>
</gene>
<evidence type="ECO:0000256" key="1">
    <source>
        <dbReference type="SAM" id="Phobius"/>
    </source>
</evidence>
<reference evidence="2 3" key="1">
    <citation type="submission" date="2018-08" db="EMBL/GenBank/DDBJ databases">
        <title>Genomic Encyclopedia of Archaeal and Bacterial Type Strains, Phase II (KMG-II): from individual species to whole genera.</title>
        <authorList>
            <person name="Goeker M."/>
        </authorList>
    </citation>
    <scope>NUCLEOTIDE SEQUENCE [LARGE SCALE GENOMIC DNA]</scope>
    <source>
        <strain evidence="2 3">DSM 100880</strain>
    </source>
</reference>
<accession>A0A3E0EX27</accession>
<keyword evidence="1" id="KW-0812">Transmembrane</keyword>
<dbReference type="RefSeq" id="WP_115809443.1">
    <property type="nucleotide sequence ID" value="NZ_QUNI01000001.1"/>
</dbReference>
<name>A0A3E0EX27_9FLAO</name>
<evidence type="ECO:0000313" key="3">
    <source>
        <dbReference type="Proteomes" id="UP000257136"/>
    </source>
</evidence>